<name>A0A969W773_9GAMM</name>
<evidence type="ECO:0000313" key="3">
    <source>
        <dbReference type="Proteomes" id="UP000653472"/>
    </source>
</evidence>
<sequence length="301" mass="32979">MTMQKSSSARCGRAALTAALFCLGGLLTPDAWAVDVDAGDYTALPGGTNLGLLYYQYATRDKLYADGDKQPIDPKLDSNIGIARYVHFVNVGGYIIDPQFLLPFGKLKAEDDISSLGDASGVGDLILAATVWLVNQPKTNTYFGITPFLYVPTGNYDKDDSLNIGENRWKFALQAGYITGLTDKLALDLAGDVTLYGKNDKYGSSEATLKQDASVQLQGFLRYQLLQNWDLRGGLSYTFGGETKIDGVSQDDRTKTLKMQVGTAWFLLPTLQLMANYGRDLDVENGFKEANRVNLRVLTVF</sequence>
<proteinExistence type="predicted"/>
<dbReference type="AlphaFoldDB" id="A0A969W773"/>
<feature type="chain" id="PRO_5037173008" evidence="1">
    <location>
        <begin position="34"/>
        <end position="301"/>
    </location>
</feature>
<evidence type="ECO:0000256" key="1">
    <source>
        <dbReference type="SAM" id="SignalP"/>
    </source>
</evidence>
<keyword evidence="3" id="KW-1185">Reference proteome</keyword>
<comment type="caution">
    <text evidence="2">The sequence shown here is derived from an EMBL/GenBank/DDBJ whole genome shotgun (WGS) entry which is preliminary data.</text>
</comment>
<dbReference type="Pfam" id="PF13557">
    <property type="entry name" value="Phenol_MetA_deg"/>
    <property type="match status" value="1"/>
</dbReference>
<organism evidence="2 3">
    <name type="scientific">Solimonas marina</name>
    <dbReference type="NCBI Taxonomy" id="2714601"/>
    <lineage>
        <taxon>Bacteria</taxon>
        <taxon>Pseudomonadati</taxon>
        <taxon>Pseudomonadota</taxon>
        <taxon>Gammaproteobacteria</taxon>
        <taxon>Nevskiales</taxon>
        <taxon>Nevskiaceae</taxon>
        <taxon>Solimonas</taxon>
    </lineage>
</organism>
<evidence type="ECO:0000313" key="2">
    <source>
        <dbReference type="EMBL" id="NKF20860.1"/>
    </source>
</evidence>
<accession>A0A969W773</accession>
<dbReference type="Proteomes" id="UP000653472">
    <property type="component" value="Unassembled WGS sequence"/>
</dbReference>
<reference evidence="2" key="1">
    <citation type="submission" date="2020-03" db="EMBL/GenBank/DDBJ databases">
        <title>Solimonas marina sp. nov., isolated from deep seawater of the Pacific Ocean.</title>
        <authorList>
            <person name="Liu X."/>
            <person name="Lai Q."/>
            <person name="Sun F."/>
            <person name="Gai Y."/>
            <person name="Li G."/>
            <person name="Shao Z."/>
        </authorList>
    </citation>
    <scope>NUCLEOTIDE SEQUENCE</scope>
    <source>
        <strain evidence="2">C16B3</strain>
    </source>
</reference>
<dbReference type="EMBL" id="JAAVXB010000001">
    <property type="protein sequence ID" value="NKF20860.1"/>
    <property type="molecule type" value="Genomic_DNA"/>
</dbReference>
<dbReference type="RefSeq" id="WP_168146120.1">
    <property type="nucleotide sequence ID" value="NZ_JAAVXB010000001.1"/>
</dbReference>
<dbReference type="InterPro" id="IPR025737">
    <property type="entry name" value="FApF"/>
</dbReference>
<feature type="signal peptide" evidence="1">
    <location>
        <begin position="1"/>
        <end position="33"/>
    </location>
</feature>
<protein>
    <submittedName>
        <fullName evidence="2">Transporter</fullName>
    </submittedName>
</protein>
<gene>
    <name evidence="2" type="ORF">G7Y82_00930</name>
</gene>
<keyword evidence="1" id="KW-0732">Signal</keyword>